<sequence>SASARRKKAAENPPKKRARKRTAEAEAETAHTAPEHHEGEPAQANVTKERHYGDDVDDIVRDMEEEMERKGDGVQAKVRRPVWVNPYEGQPEPEVFPGGLMTVNYMMFLVLF</sequence>
<comment type="caution">
    <text evidence="2">The sequence shown here is derived from an EMBL/GenBank/DDBJ whole genome shotgun (WGS) entry which is preliminary data.</text>
</comment>
<reference evidence="2 3" key="1">
    <citation type="journal article" date="2018" name="Front. Plant Sci.">
        <title>Red Clover (Trifolium pratense) and Zigzag Clover (T. medium) - A Picture of Genomic Similarities and Differences.</title>
        <authorList>
            <person name="Dluhosova J."/>
            <person name="Istvanek J."/>
            <person name="Nedelnik J."/>
            <person name="Repkova J."/>
        </authorList>
    </citation>
    <scope>NUCLEOTIDE SEQUENCE [LARGE SCALE GENOMIC DNA]</scope>
    <source>
        <strain evidence="3">cv. 10/8</strain>
        <tissue evidence="2">Leaf</tissue>
    </source>
</reference>
<organism evidence="2 3">
    <name type="scientific">Trifolium medium</name>
    <dbReference type="NCBI Taxonomy" id="97028"/>
    <lineage>
        <taxon>Eukaryota</taxon>
        <taxon>Viridiplantae</taxon>
        <taxon>Streptophyta</taxon>
        <taxon>Embryophyta</taxon>
        <taxon>Tracheophyta</taxon>
        <taxon>Spermatophyta</taxon>
        <taxon>Magnoliopsida</taxon>
        <taxon>eudicotyledons</taxon>
        <taxon>Gunneridae</taxon>
        <taxon>Pentapetalae</taxon>
        <taxon>rosids</taxon>
        <taxon>fabids</taxon>
        <taxon>Fabales</taxon>
        <taxon>Fabaceae</taxon>
        <taxon>Papilionoideae</taxon>
        <taxon>50 kb inversion clade</taxon>
        <taxon>NPAAA clade</taxon>
        <taxon>Hologalegina</taxon>
        <taxon>IRL clade</taxon>
        <taxon>Trifolieae</taxon>
        <taxon>Trifolium</taxon>
    </lineage>
</organism>
<evidence type="ECO:0000313" key="3">
    <source>
        <dbReference type="Proteomes" id="UP000265520"/>
    </source>
</evidence>
<evidence type="ECO:0000313" key="2">
    <source>
        <dbReference type="EMBL" id="MCI40231.1"/>
    </source>
</evidence>
<protein>
    <submittedName>
        <fullName evidence="2">Uncharacterized protein</fullName>
    </submittedName>
</protein>
<evidence type="ECO:0000256" key="1">
    <source>
        <dbReference type="SAM" id="MobiDB-lite"/>
    </source>
</evidence>
<dbReference type="Proteomes" id="UP000265520">
    <property type="component" value="Unassembled WGS sequence"/>
</dbReference>
<proteinExistence type="predicted"/>
<dbReference type="AlphaFoldDB" id="A0A392RUB1"/>
<dbReference type="EMBL" id="LXQA010277443">
    <property type="protein sequence ID" value="MCI40231.1"/>
    <property type="molecule type" value="Genomic_DNA"/>
</dbReference>
<feature type="non-terminal residue" evidence="2">
    <location>
        <position position="1"/>
    </location>
</feature>
<name>A0A392RUB1_9FABA</name>
<keyword evidence="3" id="KW-1185">Reference proteome</keyword>
<feature type="region of interest" description="Disordered" evidence="1">
    <location>
        <begin position="1"/>
        <end position="54"/>
    </location>
</feature>
<accession>A0A392RUB1</accession>